<feature type="compositionally biased region" description="Basic and acidic residues" evidence="1">
    <location>
        <begin position="78"/>
        <end position="89"/>
    </location>
</feature>
<name>A0A4C2A5L2_EUMVA</name>
<dbReference type="EMBL" id="BGZK01002582">
    <property type="protein sequence ID" value="GBP95082.1"/>
    <property type="molecule type" value="Genomic_DNA"/>
</dbReference>
<keyword evidence="3" id="KW-1185">Reference proteome</keyword>
<dbReference type="Proteomes" id="UP000299102">
    <property type="component" value="Unassembled WGS sequence"/>
</dbReference>
<evidence type="ECO:0000313" key="3">
    <source>
        <dbReference type="Proteomes" id="UP000299102"/>
    </source>
</evidence>
<proteinExistence type="predicted"/>
<sequence>MSFGWCPIETTRAVSRRARLSLSLDVLLASTIAFAATFDPLWADVKGRSTSDLELKHPAGGRAACRVAGHSRLPPAGRLHDTVNNDNRTRRSASRLRRMSPDVISEKNPHRRGVGCLEAIVMIRDVIVLTGVSRSREVSRRSRYFDYEMSSLVFAETQ</sequence>
<gene>
    <name evidence="2" type="ORF">EVAR_98376_1</name>
</gene>
<reference evidence="2 3" key="1">
    <citation type="journal article" date="2019" name="Commun. Biol.">
        <title>The bagworm genome reveals a unique fibroin gene that provides high tensile strength.</title>
        <authorList>
            <person name="Kono N."/>
            <person name="Nakamura H."/>
            <person name="Ohtoshi R."/>
            <person name="Tomita M."/>
            <person name="Numata K."/>
            <person name="Arakawa K."/>
        </authorList>
    </citation>
    <scope>NUCLEOTIDE SEQUENCE [LARGE SCALE GENOMIC DNA]</scope>
</reference>
<protein>
    <submittedName>
        <fullName evidence="2">Uncharacterized protein</fullName>
    </submittedName>
</protein>
<organism evidence="2 3">
    <name type="scientific">Eumeta variegata</name>
    <name type="common">Bagworm moth</name>
    <name type="synonym">Eumeta japonica</name>
    <dbReference type="NCBI Taxonomy" id="151549"/>
    <lineage>
        <taxon>Eukaryota</taxon>
        <taxon>Metazoa</taxon>
        <taxon>Ecdysozoa</taxon>
        <taxon>Arthropoda</taxon>
        <taxon>Hexapoda</taxon>
        <taxon>Insecta</taxon>
        <taxon>Pterygota</taxon>
        <taxon>Neoptera</taxon>
        <taxon>Endopterygota</taxon>
        <taxon>Lepidoptera</taxon>
        <taxon>Glossata</taxon>
        <taxon>Ditrysia</taxon>
        <taxon>Tineoidea</taxon>
        <taxon>Psychidae</taxon>
        <taxon>Oiketicinae</taxon>
        <taxon>Eumeta</taxon>
    </lineage>
</organism>
<evidence type="ECO:0000313" key="2">
    <source>
        <dbReference type="EMBL" id="GBP95082.1"/>
    </source>
</evidence>
<feature type="region of interest" description="Disordered" evidence="1">
    <location>
        <begin position="76"/>
        <end position="96"/>
    </location>
</feature>
<comment type="caution">
    <text evidence="2">The sequence shown here is derived from an EMBL/GenBank/DDBJ whole genome shotgun (WGS) entry which is preliminary data.</text>
</comment>
<evidence type="ECO:0000256" key="1">
    <source>
        <dbReference type="SAM" id="MobiDB-lite"/>
    </source>
</evidence>
<accession>A0A4C2A5L2</accession>
<dbReference type="AlphaFoldDB" id="A0A4C2A5L2"/>